<name>A0A368VVB9_9ACTN</name>
<organism evidence="1 2">
    <name type="scientific">Halopolyspora algeriensis</name>
    <dbReference type="NCBI Taxonomy" id="1500506"/>
    <lineage>
        <taxon>Bacteria</taxon>
        <taxon>Bacillati</taxon>
        <taxon>Actinomycetota</taxon>
        <taxon>Actinomycetes</taxon>
        <taxon>Actinomycetes incertae sedis</taxon>
        <taxon>Halopolyspora</taxon>
    </lineage>
</organism>
<accession>A0A368VVB9</accession>
<proteinExistence type="predicted"/>
<dbReference type="EMBL" id="QPJC01000002">
    <property type="protein sequence ID" value="RCW45793.1"/>
    <property type="molecule type" value="Genomic_DNA"/>
</dbReference>
<dbReference type="RefSeq" id="WP_158546646.1">
    <property type="nucleotide sequence ID" value="NZ_QPJC01000002.1"/>
</dbReference>
<dbReference type="Proteomes" id="UP000253495">
    <property type="component" value="Unassembled WGS sequence"/>
</dbReference>
<dbReference type="AlphaFoldDB" id="A0A368VVB9"/>
<evidence type="ECO:0000313" key="1">
    <source>
        <dbReference type="EMBL" id="RCW45793.1"/>
    </source>
</evidence>
<reference evidence="1 2" key="1">
    <citation type="submission" date="2018-07" db="EMBL/GenBank/DDBJ databases">
        <title>Genomic Encyclopedia of Type Strains, Phase III (KMG-III): the genomes of soil and plant-associated and newly described type strains.</title>
        <authorList>
            <person name="Whitman W."/>
        </authorList>
    </citation>
    <scope>NUCLEOTIDE SEQUENCE [LARGE SCALE GENOMIC DNA]</scope>
    <source>
        <strain evidence="1 2">CECT 8575</strain>
    </source>
</reference>
<gene>
    <name evidence="1" type="ORF">DFQ14_10294</name>
</gene>
<protein>
    <submittedName>
        <fullName evidence="1">Uncharacterized protein</fullName>
    </submittedName>
</protein>
<sequence>MSDGGSRAPLDTSAVLNLKRIPDEQLPDSITVNPRDFTAAEGFIPIHSL</sequence>
<keyword evidence="2" id="KW-1185">Reference proteome</keyword>
<comment type="caution">
    <text evidence="1">The sequence shown here is derived from an EMBL/GenBank/DDBJ whole genome shotgun (WGS) entry which is preliminary data.</text>
</comment>
<evidence type="ECO:0000313" key="2">
    <source>
        <dbReference type="Proteomes" id="UP000253495"/>
    </source>
</evidence>